<comment type="caution">
    <text evidence="2">The sequence shown here is derived from an EMBL/GenBank/DDBJ whole genome shotgun (WGS) entry which is preliminary data.</text>
</comment>
<protein>
    <recommendedName>
        <fullName evidence="4">MFS transporter</fullName>
    </recommendedName>
</protein>
<sequence>VPLPQVLLLYSIAERLGGPAGDALRRAARDSFVHGLHVTLLVSAALLLLGAVAALRLPRVMLCDEPAVELPAQREVERPRVSV</sequence>
<evidence type="ECO:0000313" key="3">
    <source>
        <dbReference type="Proteomes" id="UP001458415"/>
    </source>
</evidence>
<reference evidence="2 3" key="1">
    <citation type="submission" date="2024-06" db="EMBL/GenBank/DDBJ databases">
        <title>The Natural Products Discovery Center: Release of the First 8490 Sequenced Strains for Exploring Actinobacteria Biosynthetic Diversity.</title>
        <authorList>
            <person name="Kalkreuter E."/>
            <person name="Kautsar S.A."/>
            <person name="Yang D."/>
            <person name="Bader C.D."/>
            <person name="Teijaro C.N."/>
            <person name="Fluegel L."/>
            <person name="Davis C.M."/>
            <person name="Simpson J.R."/>
            <person name="Lauterbach L."/>
            <person name="Steele A.D."/>
            <person name="Gui C."/>
            <person name="Meng S."/>
            <person name="Li G."/>
            <person name="Viehrig K."/>
            <person name="Ye F."/>
            <person name="Su P."/>
            <person name="Kiefer A.F."/>
            <person name="Nichols A."/>
            <person name="Cepeda A.J."/>
            <person name="Yan W."/>
            <person name="Fan B."/>
            <person name="Jiang Y."/>
            <person name="Adhikari A."/>
            <person name="Zheng C.-J."/>
            <person name="Schuster L."/>
            <person name="Cowan T.M."/>
            <person name="Smanski M.J."/>
            <person name="Chevrette M.G."/>
            <person name="De Carvalho L.P.S."/>
            <person name="Shen B."/>
        </authorList>
    </citation>
    <scope>NUCLEOTIDE SEQUENCE [LARGE SCALE GENOMIC DNA]</scope>
    <source>
        <strain evidence="2 3">NPDC000634</strain>
    </source>
</reference>
<accession>A0ABV1WFI3</accession>
<evidence type="ECO:0000313" key="2">
    <source>
        <dbReference type="EMBL" id="MER6982960.1"/>
    </source>
</evidence>
<feature type="transmembrane region" description="Helical" evidence="1">
    <location>
        <begin position="32"/>
        <end position="55"/>
    </location>
</feature>
<feature type="non-terminal residue" evidence="2">
    <location>
        <position position="1"/>
    </location>
</feature>
<dbReference type="Proteomes" id="UP001458415">
    <property type="component" value="Unassembled WGS sequence"/>
</dbReference>
<name>A0ABV1WFI3_9ACTN</name>
<keyword evidence="1" id="KW-0472">Membrane</keyword>
<evidence type="ECO:0000256" key="1">
    <source>
        <dbReference type="SAM" id="Phobius"/>
    </source>
</evidence>
<proteinExistence type="predicted"/>
<gene>
    <name evidence="2" type="ORF">ABT317_39875</name>
</gene>
<dbReference type="EMBL" id="JBEPCU010001200">
    <property type="protein sequence ID" value="MER6982960.1"/>
    <property type="molecule type" value="Genomic_DNA"/>
</dbReference>
<evidence type="ECO:0008006" key="4">
    <source>
        <dbReference type="Google" id="ProtNLM"/>
    </source>
</evidence>
<keyword evidence="1" id="KW-1133">Transmembrane helix</keyword>
<organism evidence="2 3">
    <name type="scientific">Streptomyces carpinensis</name>
    <dbReference type="NCBI Taxonomy" id="66369"/>
    <lineage>
        <taxon>Bacteria</taxon>
        <taxon>Bacillati</taxon>
        <taxon>Actinomycetota</taxon>
        <taxon>Actinomycetes</taxon>
        <taxon>Kitasatosporales</taxon>
        <taxon>Streptomycetaceae</taxon>
        <taxon>Streptomyces</taxon>
    </lineage>
</organism>
<keyword evidence="1" id="KW-0812">Transmembrane</keyword>
<keyword evidence="3" id="KW-1185">Reference proteome</keyword>